<evidence type="ECO:0000256" key="1">
    <source>
        <dbReference type="ARBA" id="ARBA00004141"/>
    </source>
</evidence>
<evidence type="ECO:0000256" key="5">
    <source>
        <dbReference type="ARBA" id="ARBA00022989"/>
    </source>
</evidence>
<evidence type="ECO:0000256" key="7">
    <source>
        <dbReference type="ARBA" id="ARBA00023180"/>
    </source>
</evidence>
<evidence type="ECO:0000256" key="2">
    <source>
        <dbReference type="ARBA" id="ARBA00022448"/>
    </source>
</evidence>
<evidence type="ECO:0000256" key="4">
    <source>
        <dbReference type="ARBA" id="ARBA00022847"/>
    </source>
</evidence>
<feature type="transmembrane region" description="Helical" evidence="8">
    <location>
        <begin position="280"/>
        <end position="300"/>
    </location>
</feature>
<dbReference type="EMBL" id="CP036276">
    <property type="protein sequence ID" value="QDU46529.1"/>
    <property type="molecule type" value="Genomic_DNA"/>
</dbReference>
<dbReference type="GO" id="GO:1902475">
    <property type="term" value="P:L-alpha-amino acid transmembrane transport"/>
    <property type="evidence" value="ECO:0007669"/>
    <property type="project" value="UniProtKB-ARBA"/>
</dbReference>
<protein>
    <submittedName>
        <fullName evidence="9">Proton glutamate symport protein</fullName>
    </submittedName>
</protein>
<dbReference type="GO" id="GO:0015293">
    <property type="term" value="F:symporter activity"/>
    <property type="evidence" value="ECO:0007669"/>
    <property type="project" value="UniProtKB-KW"/>
</dbReference>
<dbReference type="PRINTS" id="PR00173">
    <property type="entry name" value="EDTRNSPORT"/>
</dbReference>
<reference evidence="9 10" key="1">
    <citation type="submission" date="2019-02" db="EMBL/GenBank/DDBJ databases">
        <title>Deep-cultivation of Planctomycetes and their phenomic and genomic characterization uncovers novel biology.</title>
        <authorList>
            <person name="Wiegand S."/>
            <person name="Jogler M."/>
            <person name="Boedeker C."/>
            <person name="Pinto D."/>
            <person name="Vollmers J."/>
            <person name="Rivas-Marin E."/>
            <person name="Kohn T."/>
            <person name="Peeters S.H."/>
            <person name="Heuer A."/>
            <person name="Rast P."/>
            <person name="Oberbeckmann S."/>
            <person name="Bunk B."/>
            <person name="Jeske O."/>
            <person name="Meyerdierks A."/>
            <person name="Storesund J.E."/>
            <person name="Kallscheuer N."/>
            <person name="Luecker S."/>
            <person name="Lage O.M."/>
            <person name="Pohl T."/>
            <person name="Merkel B.J."/>
            <person name="Hornburger P."/>
            <person name="Mueller R.-W."/>
            <person name="Bruemmer F."/>
            <person name="Labrenz M."/>
            <person name="Spormann A.M."/>
            <person name="Op den Camp H."/>
            <person name="Overmann J."/>
            <person name="Amann R."/>
            <person name="Jetten M.S.M."/>
            <person name="Mascher T."/>
            <person name="Medema M.H."/>
            <person name="Devos D.P."/>
            <person name="Kaster A.-K."/>
            <person name="Ovreas L."/>
            <person name="Rohde M."/>
            <person name="Galperin M.Y."/>
            <person name="Jogler C."/>
        </authorList>
    </citation>
    <scope>NUCLEOTIDE SEQUENCE [LARGE SCALE GENOMIC DNA]</scope>
    <source>
        <strain evidence="9 10">Mal52</strain>
    </source>
</reference>
<dbReference type="Proteomes" id="UP000319383">
    <property type="component" value="Chromosome"/>
</dbReference>
<dbReference type="PROSITE" id="PS51257">
    <property type="entry name" value="PROKAR_LIPOPROTEIN"/>
    <property type="match status" value="1"/>
</dbReference>
<comment type="subcellular location">
    <subcellularLocation>
        <location evidence="1">Membrane</location>
        <topology evidence="1">Multi-pass membrane protein</topology>
    </subcellularLocation>
</comment>
<dbReference type="Pfam" id="PF00375">
    <property type="entry name" value="SDF"/>
    <property type="match status" value="1"/>
</dbReference>
<feature type="transmembrane region" description="Helical" evidence="8">
    <location>
        <begin position="468"/>
        <end position="496"/>
    </location>
</feature>
<dbReference type="InterPro" id="IPR036458">
    <property type="entry name" value="Na:dicarbo_symporter_sf"/>
</dbReference>
<gene>
    <name evidence="9" type="primary">gltP</name>
    <name evidence="9" type="ORF">Mal52_50500</name>
</gene>
<keyword evidence="6 8" id="KW-0472">Membrane</keyword>
<dbReference type="PANTHER" id="PTHR11958:SF63">
    <property type="entry name" value="AMINO ACID TRANSPORTER"/>
    <property type="match status" value="1"/>
</dbReference>
<dbReference type="SUPFAM" id="SSF118215">
    <property type="entry name" value="Proton glutamate symport protein"/>
    <property type="match status" value="1"/>
</dbReference>
<keyword evidence="3 8" id="KW-0812">Transmembrane</keyword>
<dbReference type="InterPro" id="IPR018107">
    <property type="entry name" value="Na-dicarboxylate_symporter_CS"/>
</dbReference>
<dbReference type="PANTHER" id="PTHR11958">
    <property type="entry name" value="SODIUM/DICARBOXYLATE SYMPORTER-RELATED"/>
    <property type="match status" value="1"/>
</dbReference>
<dbReference type="RefSeq" id="WP_145379030.1">
    <property type="nucleotide sequence ID" value="NZ_CP036276.1"/>
</dbReference>
<keyword evidence="4" id="KW-0769">Symport</keyword>
<dbReference type="PROSITE" id="PS00714">
    <property type="entry name" value="NA_DICARBOXYL_SYMP_2"/>
    <property type="match status" value="1"/>
</dbReference>
<evidence type="ECO:0000313" key="9">
    <source>
        <dbReference type="EMBL" id="QDU46529.1"/>
    </source>
</evidence>
<organism evidence="9 10">
    <name type="scientific">Symmachiella dynata</name>
    <dbReference type="NCBI Taxonomy" id="2527995"/>
    <lineage>
        <taxon>Bacteria</taxon>
        <taxon>Pseudomonadati</taxon>
        <taxon>Planctomycetota</taxon>
        <taxon>Planctomycetia</taxon>
        <taxon>Planctomycetales</taxon>
        <taxon>Planctomycetaceae</taxon>
        <taxon>Symmachiella</taxon>
    </lineage>
</organism>
<feature type="transmembrane region" description="Helical" evidence="8">
    <location>
        <begin position="216"/>
        <end position="237"/>
    </location>
</feature>
<dbReference type="InterPro" id="IPR001991">
    <property type="entry name" value="Na-dicarboxylate_symporter"/>
</dbReference>
<feature type="transmembrane region" description="Helical" evidence="8">
    <location>
        <begin position="354"/>
        <end position="377"/>
    </location>
</feature>
<keyword evidence="10" id="KW-1185">Reference proteome</keyword>
<evidence type="ECO:0000256" key="8">
    <source>
        <dbReference type="SAM" id="Phobius"/>
    </source>
</evidence>
<feature type="transmembrane region" description="Helical" evidence="8">
    <location>
        <begin position="312"/>
        <end position="342"/>
    </location>
</feature>
<dbReference type="Gene3D" id="1.10.3860.10">
    <property type="entry name" value="Sodium:dicarboxylate symporter"/>
    <property type="match status" value="1"/>
</dbReference>
<dbReference type="InterPro" id="IPR050746">
    <property type="entry name" value="DAACS"/>
</dbReference>
<sequence length="549" mass="58428">MKRPALHIQILIALIVGACLGLAFNLGFSSGASNLELPDAVIRIRPNLDVITLSLQELGPEDKLVTKTLFRDELDGLSDFQKTYPHIAEEIKAAWDADPETAQIEVTDRRIDIEENLDKITATYSRREAGAEESTTFTGKNVAEFQKNAPDWVFDVYETIGGTPSLTVAGWAKAIGDLFLRLLKMITIPLIVTSLVTGVAGLGDTSRLGKLFTKTMLYYFTTSVLAITTGIIMVNLIQPGVGEQLPGNDHAIVGGADQSLTGVFGGLIQNMIPSNPIESLASANFLSIITFSILLGVFIIKAGEKGDGLRNLFASAFEVIMGMTMFVISLAPIGVCAFMVYATASQGIDIFMTLAKYMLTVFLALLVHAVIVLPLIVKFVARRSPWEFARAMSPALMTAFSTASSNGTLPLTLASVENRGGVPNRVSSFVLPLGATINMDGTALYEAVAVLFIAQATPGFDMSLQSQIIVAVTALMASVGAAGIPHAGLVMMAIILQAVDLPIEAQGVIIAVDRVLDMCRTSVNVWSDSCGCAVVARFDAPDNDSEAGG</sequence>
<accession>A0A517ZVN4</accession>
<keyword evidence="5 8" id="KW-1133">Transmembrane helix</keyword>
<proteinExistence type="predicted"/>
<keyword evidence="2" id="KW-0813">Transport</keyword>
<dbReference type="KEGG" id="sdyn:Mal52_50500"/>
<feature type="transmembrane region" description="Helical" evidence="8">
    <location>
        <begin position="182"/>
        <end position="204"/>
    </location>
</feature>
<keyword evidence="7" id="KW-0325">Glycoprotein</keyword>
<evidence type="ECO:0000313" key="10">
    <source>
        <dbReference type="Proteomes" id="UP000319383"/>
    </source>
</evidence>
<name>A0A517ZVN4_9PLAN</name>
<dbReference type="AlphaFoldDB" id="A0A517ZVN4"/>
<dbReference type="GO" id="GO:0016020">
    <property type="term" value="C:membrane"/>
    <property type="evidence" value="ECO:0007669"/>
    <property type="project" value="UniProtKB-SubCell"/>
</dbReference>
<evidence type="ECO:0000256" key="6">
    <source>
        <dbReference type="ARBA" id="ARBA00023136"/>
    </source>
</evidence>
<evidence type="ECO:0000256" key="3">
    <source>
        <dbReference type="ARBA" id="ARBA00022692"/>
    </source>
</evidence>